<dbReference type="InterPro" id="IPR000742">
    <property type="entry name" value="EGF"/>
</dbReference>
<feature type="domain" description="EGF-like" evidence="23">
    <location>
        <begin position="1113"/>
        <end position="1153"/>
    </location>
</feature>
<feature type="region of interest" description="Disordered" evidence="20">
    <location>
        <begin position="2524"/>
        <end position="2554"/>
    </location>
</feature>
<evidence type="ECO:0000256" key="19">
    <source>
        <dbReference type="PROSITE-ProRule" id="PRU00076"/>
    </source>
</evidence>
<dbReference type="FunFam" id="2.60.40.60:FF:000010">
    <property type="entry name" value="Cadherin EGF LAG seven-pass G-type receptor 3"/>
    <property type="match status" value="1"/>
</dbReference>
<keyword evidence="29" id="KW-1185">Reference proteome</keyword>
<dbReference type="PROSITE" id="PS50026">
    <property type="entry name" value="EGF_3"/>
    <property type="match status" value="5"/>
</dbReference>
<dbReference type="STRING" id="7719.ENSCINP00000011544"/>
<reference evidence="28" key="4">
    <citation type="submission" date="2025-09" db="UniProtKB">
        <authorList>
            <consortium name="Ensembl"/>
        </authorList>
    </citation>
    <scope>IDENTIFICATION</scope>
</reference>
<evidence type="ECO:0000313" key="29">
    <source>
        <dbReference type="Proteomes" id="UP000008144"/>
    </source>
</evidence>
<dbReference type="InterPro" id="IPR002126">
    <property type="entry name" value="Cadherin-like_dom"/>
</dbReference>
<evidence type="ECO:0000256" key="9">
    <source>
        <dbReference type="ARBA" id="ARBA00022837"/>
    </source>
</evidence>
<dbReference type="GeneTree" id="ENSGT00940000168029"/>
<dbReference type="PRINTS" id="PR00249">
    <property type="entry name" value="GPCRSECRETIN"/>
</dbReference>
<dbReference type="InParanoid" id="F6URP5"/>
<keyword evidence="8" id="KW-0677">Repeat</keyword>
<dbReference type="GO" id="GO:0007156">
    <property type="term" value="P:homophilic cell adhesion via plasma membrane adhesion molecules"/>
    <property type="evidence" value="ECO:0007669"/>
    <property type="project" value="InterPro"/>
</dbReference>
<dbReference type="Gene3D" id="4.10.1240.10">
    <property type="entry name" value="GPCR, family 2, extracellular hormone receptor domain"/>
    <property type="match status" value="1"/>
</dbReference>
<dbReference type="PROSITE" id="PS00232">
    <property type="entry name" value="CADHERIN_1"/>
    <property type="match status" value="4"/>
</dbReference>
<dbReference type="FunFam" id="2.60.40.60:FF:000038">
    <property type="entry name" value="Cadherin EGF LAG seven-pass G-type receptor 3"/>
    <property type="match status" value="1"/>
</dbReference>
<evidence type="ECO:0000256" key="10">
    <source>
        <dbReference type="ARBA" id="ARBA00022989"/>
    </source>
</evidence>
<dbReference type="CDD" id="cd11304">
    <property type="entry name" value="Cadherin_repeat"/>
    <property type="match status" value="9"/>
</dbReference>
<dbReference type="CDD" id="cd00110">
    <property type="entry name" value="LamG"/>
    <property type="match status" value="2"/>
</dbReference>
<dbReference type="PROSITE" id="PS00022">
    <property type="entry name" value="EGF_1"/>
    <property type="match status" value="2"/>
</dbReference>
<comment type="function">
    <text evidence="1">Receptor that may have an important role in cell/cell signaling during nervous system formation.</text>
</comment>
<dbReference type="FunFam" id="2.60.40.60:FF:000400">
    <property type="entry name" value="cadherin EGF LAG seven-pass G-type receptor 2 isoform X2"/>
    <property type="match status" value="1"/>
</dbReference>
<feature type="domain" description="EGF-like" evidence="23">
    <location>
        <begin position="1412"/>
        <end position="1448"/>
    </location>
</feature>
<dbReference type="SMART" id="SM00180">
    <property type="entry name" value="EGF_Lam"/>
    <property type="match status" value="1"/>
</dbReference>
<dbReference type="InterPro" id="IPR056286">
    <property type="entry name" value="Cadherin_CELSR1-3_9th"/>
</dbReference>
<keyword evidence="13 19" id="KW-1015">Disulfide bond</keyword>
<dbReference type="FunFam" id="2.10.25.10:FF:001271">
    <property type="entry name" value="Uncharacterized protein"/>
    <property type="match status" value="1"/>
</dbReference>
<dbReference type="SUPFAM" id="SSF49313">
    <property type="entry name" value="Cadherin-like"/>
    <property type="match status" value="9"/>
</dbReference>
<dbReference type="InterPro" id="IPR001881">
    <property type="entry name" value="EGF-like_Ca-bd_dom"/>
</dbReference>
<evidence type="ECO:0000313" key="28">
    <source>
        <dbReference type="Ensembl" id="ENSCINP00000011544.3"/>
    </source>
</evidence>
<dbReference type="FunFam" id="2.60.40.60:FF:000020">
    <property type="entry name" value="Dachsous cadherin-related 1b"/>
    <property type="match status" value="2"/>
</dbReference>
<evidence type="ECO:0000256" key="11">
    <source>
        <dbReference type="ARBA" id="ARBA00023040"/>
    </source>
</evidence>
<keyword evidence="6 19" id="KW-0245">EGF-like domain</keyword>
<evidence type="ECO:0000256" key="14">
    <source>
        <dbReference type="ARBA" id="ARBA00023170"/>
    </source>
</evidence>
<dbReference type="InterPro" id="IPR001879">
    <property type="entry name" value="GPCR_2_extracellular_dom"/>
</dbReference>
<dbReference type="SMART" id="SM00112">
    <property type="entry name" value="CA"/>
    <property type="match status" value="9"/>
</dbReference>
<dbReference type="Pfam" id="PF00008">
    <property type="entry name" value="EGF"/>
    <property type="match status" value="2"/>
</dbReference>
<evidence type="ECO:0000256" key="5">
    <source>
        <dbReference type="ARBA" id="ARBA00022475"/>
    </source>
</evidence>
<evidence type="ECO:0000256" key="17">
    <source>
        <dbReference type="ARBA" id="ARBA00023292"/>
    </source>
</evidence>
<dbReference type="InterPro" id="IPR046338">
    <property type="entry name" value="GAIN_dom_sf"/>
</dbReference>
<dbReference type="Gene3D" id="1.20.1070.10">
    <property type="entry name" value="Rhodopsin 7-helix transmembrane proteins"/>
    <property type="match status" value="1"/>
</dbReference>
<evidence type="ECO:0000259" key="22">
    <source>
        <dbReference type="PROSITE" id="PS50025"/>
    </source>
</evidence>
<feature type="transmembrane region" description="Helical" evidence="21">
    <location>
        <begin position="2304"/>
        <end position="2328"/>
    </location>
</feature>
<dbReference type="Pfam" id="PF23592">
    <property type="entry name" value="Cadherin_CELSR2_9th"/>
    <property type="match status" value="1"/>
</dbReference>
<comment type="caution">
    <text evidence="19">Lacks conserved residue(s) required for the propagation of feature annotation.</text>
</comment>
<evidence type="ECO:0000256" key="1">
    <source>
        <dbReference type="ARBA" id="ARBA00002066"/>
    </source>
</evidence>
<dbReference type="Pfam" id="PF00028">
    <property type="entry name" value="Cadherin"/>
    <property type="match status" value="8"/>
</dbReference>
<dbReference type="InterPro" id="IPR015919">
    <property type="entry name" value="Cadherin-like_sf"/>
</dbReference>
<feature type="domain" description="G-protein coupled receptors family 2 profile 1" evidence="25">
    <location>
        <begin position="1797"/>
        <end position="1871"/>
    </location>
</feature>
<evidence type="ECO:0000259" key="26">
    <source>
        <dbReference type="PROSITE" id="PS50261"/>
    </source>
</evidence>
<dbReference type="CDD" id="cd00055">
    <property type="entry name" value="EGF_Lam"/>
    <property type="match status" value="1"/>
</dbReference>
<dbReference type="CDD" id="cd00054">
    <property type="entry name" value="EGF_CA"/>
    <property type="match status" value="5"/>
</dbReference>
<dbReference type="FunFam" id="2.60.40.60:FF:000130">
    <property type="entry name" value="cadherin-23 isoform X1"/>
    <property type="match status" value="1"/>
</dbReference>
<dbReference type="FunFam" id="2.60.40.60:FF:000344">
    <property type="entry name" value="Cadherin 2"/>
    <property type="match status" value="1"/>
</dbReference>
<feature type="disulfide bond" evidence="19">
    <location>
        <begin position="1697"/>
        <end position="1706"/>
    </location>
</feature>
<keyword evidence="15" id="KW-0325">Glycoprotein</keyword>
<dbReference type="PRINTS" id="PR00205">
    <property type="entry name" value="CADHERIN"/>
</dbReference>
<evidence type="ECO:0000256" key="18">
    <source>
        <dbReference type="PROSITE-ProRule" id="PRU00043"/>
    </source>
</evidence>
<feature type="domain" description="Laminin G" evidence="22">
    <location>
        <begin position="1452"/>
        <end position="1631"/>
    </location>
</feature>
<proteinExistence type="inferred from homology"/>
<reference evidence="28" key="2">
    <citation type="journal article" date="2008" name="Genome Biol.">
        <title>Improved genome assembly and evidence-based global gene model set for the chordate Ciona intestinalis: new insight into intron and operon populations.</title>
        <authorList>
            <person name="Satou Y."/>
            <person name="Mineta K."/>
            <person name="Ogasawara M."/>
            <person name="Sasakura Y."/>
            <person name="Shoguchi E."/>
            <person name="Ueno K."/>
            <person name="Yamada L."/>
            <person name="Matsumoto J."/>
            <person name="Wasserscheid J."/>
            <person name="Dewar K."/>
            <person name="Wiley G.B."/>
            <person name="Macmil S.L."/>
            <person name="Roe B.A."/>
            <person name="Zeller R.W."/>
            <person name="Hastings K.E."/>
            <person name="Lemaire P."/>
            <person name="Lindquist E."/>
            <person name="Endo T."/>
            <person name="Hotta K."/>
            <person name="Inaba K."/>
        </authorList>
    </citation>
    <scope>NUCLEOTIDE SEQUENCE [LARGE SCALE GENOMIC DNA]</scope>
    <source>
        <strain evidence="28">wild type</strain>
    </source>
</reference>
<feature type="domain" description="Cadherin" evidence="27">
    <location>
        <begin position="542"/>
        <end position="644"/>
    </location>
</feature>
<feature type="domain" description="Cadherin" evidence="27">
    <location>
        <begin position="228"/>
        <end position="331"/>
    </location>
</feature>
<keyword evidence="7 21" id="KW-0812">Transmembrane</keyword>
<comment type="similarity">
    <text evidence="3">Belongs to the G-protein coupled receptor 2 family. LN-TM7 subfamily.</text>
</comment>
<dbReference type="InterPro" id="IPR017981">
    <property type="entry name" value="GPCR_2-like_7TM"/>
</dbReference>
<dbReference type="GO" id="GO:0007166">
    <property type="term" value="P:cell surface receptor signaling pathway"/>
    <property type="evidence" value="ECO:0007669"/>
    <property type="project" value="InterPro"/>
</dbReference>
<dbReference type="PANTHER" id="PTHR24026">
    <property type="entry name" value="FAT ATYPICAL CADHERIN-RELATED"/>
    <property type="match status" value="1"/>
</dbReference>
<feature type="compositionally biased region" description="Low complexity" evidence="20">
    <location>
        <begin position="2530"/>
        <end position="2546"/>
    </location>
</feature>
<dbReference type="InterPro" id="IPR002049">
    <property type="entry name" value="LE_dom"/>
</dbReference>
<keyword evidence="5" id="KW-1003">Cell membrane</keyword>
<name>F6URP5_CIOIN</name>
<accession>F6URP5</accession>
<dbReference type="FunFam" id="2.60.40.60:FF:000505">
    <property type="entry name" value="cadherin EGF LAG seven-pass G-type receptor 2 isoform X2"/>
    <property type="match status" value="1"/>
</dbReference>
<dbReference type="SUPFAM" id="SSF49899">
    <property type="entry name" value="Concanavalin A-like lectins/glucanases"/>
    <property type="match status" value="2"/>
</dbReference>
<evidence type="ECO:0000256" key="2">
    <source>
        <dbReference type="ARBA" id="ARBA00004651"/>
    </source>
</evidence>
<dbReference type="Gene3D" id="2.10.25.10">
    <property type="entry name" value="Laminin"/>
    <property type="match status" value="5"/>
</dbReference>
<keyword evidence="11" id="KW-0297">G-protein coupled receptor</keyword>
<dbReference type="GO" id="GO:0007409">
    <property type="term" value="P:axonogenesis"/>
    <property type="evidence" value="ECO:0000318"/>
    <property type="project" value="GO_Central"/>
</dbReference>
<evidence type="ECO:0000259" key="27">
    <source>
        <dbReference type="PROSITE" id="PS50268"/>
    </source>
</evidence>
<feature type="domain" description="Cadherin" evidence="27">
    <location>
        <begin position="751"/>
        <end position="852"/>
    </location>
</feature>
<dbReference type="FunFam" id="2.60.40.60:FF:000473">
    <property type="entry name" value="cadherin EGF LAG seven-pass G-type receptor 2 isoform X2"/>
    <property type="match status" value="1"/>
</dbReference>
<dbReference type="PROSITE" id="PS50268">
    <property type="entry name" value="CADHERIN_2"/>
    <property type="match status" value="8"/>
</dbReference>
<evidence type="ECO:0000256" key="12">
    <source>
        <dbReference type="ARBA" id="ARBA00023136"/>
    </source>
</evidence>
<organism evidence="28 29">
    <name type="scientific">Ciona intestinalis</name>
    <name type="common">Transparent sea squirt</name>
    <name type="synonym">Ascidia intestinalis</name>
    <dbReference type="NCBI Taxonomy" id="7719"/>
    <lineage>
        <taxon>Eukaryota</taxon>
        <taxon>Metazoa</taxon>
        <taxon>Chordata</taxon>
        <taxon>Tunicata</taxon>
        <taxon>Ascidiacea</taxon>
        <taxon>Phlebobranchia</taxon>
        <taxon>Cionidae</taxon>
        <taxon>Ciona</taxon>
    </lineage>
</organism>
<evidence type="ECO:0000256" key="3">
    <source>
        <dbReference type="ARBA" id="ARBA00010933"/>
    </source>
</evidence>
<dbReference type="GO" id="GO:0005509">
    <property type="term" value="F:calcium ion binding"/>
    <property type="evidence" value="ECO:0007669"/>
    <property type="project" value="UniProtKB-UniRule"/>
</dbReference>
<dbReference type="FunFam" id="1.20.1070.10:FF:000758">
    <property type="entry name" value="cadherin EGF LAG seven-pass G-type receptor 2 isoform X2"/>
    <property type="match status" value="1"/>
</dbReference>
<feature type="domain" description="Cadherin" evidence="27">
    <location>
        <begin position="16"/>
        <end position="121"/>
    </location>
</feature>
<dbReference type="PROSITE" id="PS50221">
    <property type="entry name" value="GAIN_B"/>
    <property type="match status" value="1"/>
</dbReference>
<dbReference type="EMBL" id="EAAA01002273">
    <property type="status" value="NOT_ANNOTATED_CDS"/>
    <property type="molecule type" value="Genomic_DNA"/>
</dbReference>
<dbReference type="FunFam" id="2.10.25.10:FF:000858">
    <property type="entry name" value="Notch receptor protein"/>
    <property type="match status" value="1"/>
</dbReference>
<feature type="disulfide bond" evidence="19">
    <location>
        <begin position="1438"/>
        <end position="1447"/>
    </location>
</feature>
<dbReference type="Proteomes" id="UP000008144">
    <property type="component" value="Chromosome 6"/>
</dbReference>
<feature type="domain" description="Cadherin" evidence="27">
    <location>
        <begin position="332"/>
        <end position="437"/>
    </location>
</feature>
<dbReference type="PROSITE" id="PS50227">
    <property type="entry name" value="G_PROTEIN_RECEP_F2_3"/>
    <property type="match status" value="1"/>
</dbReference>
<feature type="transmembrane region" description="Helical" evidence="21">
    <location>
        <begin position="2247"/>
        <end position="2270"/>
    </location>
</feature>
<dbReference type="Ensembl" id="ENSCINT00000011544.3">
    <property type="protein sequence ID" value="ENSCINP00000011544.3"/>
    <property type="gene ID" value="ENSCING00000005566.3"/>
</dbReference>
<feature type="transmembrane region" description="Helical" evidence="21">
    <location>
        <begin position="2279"/>
        <end position="2298"/>
    </location>
</feature>
<feature type="transmembrane region" description="Helical" evidence="21">
    <location>
        <begin position="2437"/>
        <end position="2456"/>
    </location>
</feature>
<dbReference type="InterPro" id="IPR000203">
    <property type="entry name" value="GPS"/>
</dbReference>
<keyword evidence="12 21" id="KW-0472">Membrane</keyword>
<keyword evidence="16" id="KW-0807">Transducer</keyword>
<dbReference type="InterPro" id="IPR000832">
    <property type="entry name" value="GPCR_2_secretin-like"/>
</dbReference>
<reference evidence="29" key="1">
    <citation type="journal article" date="2002" name="Science">
        <title>The draft genome of Ciona intestinalis: insights into chordate and vertebrate origins.</title>
        <authorList>
            <person name="Dehal P."/>
            <person name="Satou Y."/>
            <person name="Campbell R.K."/>
            <person name="Chapman J."/>
            <person name="Degnan B."/>
            <person name="De Tomaso A."/>
            <person name="Davidson B."/>
            <person name="Di Gregorio A."/>
            <person name="Gelpke M."/>
            <person name="Goodstein D.M."/>
            <person name="Harafuji N."/>
            <person name="Hastings K.E."/>
            <person name="Ho I."/>
            <person name="Hotta K."/>
            <person name="Huang W."/>
            <person name="Kawashima T."/>
            <person name="Lemaire P."/>
            <person name="Martinez D."/>
            <person name="Meinertzhagen I.A."/>
            <person name="Necula S."/>
            <person name="Nonaka M."/>
            <person name="Putnam N."/>
            <person name="Rash S."/>
            <person name="Saiga H."/>
            <person name="Satake M."/>
            <person name="Terry A."/>
            <person name="Yamada L."/>
            <person name="Wang H.G."/>
            <person name="Awazu S."/>
            <person name="Azumi K."/>
            <person name="Boore J."/>
            <person name="Branno M."/>
            <person name="Chin-Bow S."/>
            <person name="DeSantis R."/>
            <person name="Doyle S."/>
            <person name="Francino P."/>
            <person name="Keys D.N."/>
            <person name="Haga S."/>
            <person name="Hayashi H."/>
            <person name="Hino K."/>
            <person name="Imai K.S."/>
            <person name="Inaba K."/>
            <person name="Kano S."/>
            <person name="Kobayashi K."/>
            <person name="Kobayashi M."/>
            <person name="Lee B.I."/>
            <person name="Makabe K.W."/>
            <person name="Manohar C."/>
            <person name="Matassi G."/>
            <person name="Medina M."/>
            <person name="Mochizuki Y."/>
            <person name="Mount S."/>
            <person name="Morishita T."/>
            <person name="Miura S."/>
            <person name="Nakayama A."/>
            <person name="Nishizaka S."/>
            <person name="Nomoto H."/>
            <person name="Ohta F."/>
            <person name="Oishi K."/>
            <person name="Rigoutsos I."/>
            <person name="Sano M."/>
            <person name="Sasaki A."/>
            <person name="Sasakura Y."/>
            <person name="Shoguchi E."/>
            <person name="Shin-i T."/>
            <person name="Spagnuolo A."/>
            <person name="Stainier D."/>
            <person name="Suzuki M.M."/>
            <person name="Tassy O."/>
            <person name="Takatori N."/>
            <person name="Tokuoka M."/>
            <person name="Yagi K."/>
            <person name="Yoshizaki F."/>
            <person name="Wada S."/>
            <person name="Zhang C."/>
            <person name="Hyatt P.D."/>
            <person name="Larimer F."/>
            <person name="Detter C."/>
            <person name="Doggett N."/>
            <person name="Glavina T."/>
            <person name="Hawkins T."/>
            <person name="Richardson P."/>
            <person name="Lucas S."/>
            <person name="Kohara Y."/>
            <person name="Levine M."/>
            <person name="Satoh N."/>
            <person name="Rokhsar D.S."/>
        </authorList>
    </citation>
    <scope>NUCLEOTIDE SEQUENCE [LARGE SCALE GENOMIC DNA]</scope>
</reference>
<feature type="domain" description="EGF-like" evidence="23">
    <location>
        <begin position="1157"/>
        <end position="1198"/>
    </location>
</feature>
<dbReference type="InterPro" id="IPR036445">
    <property type="entry name" value="GPCR_2_extracell_dom_sf"/>
</dbReference>
<evidence type="ECO:0000256" key="4">
    <source>
        <dbReference type="ARBA" id="ARBA00022473"/>
    </source>
</evidence>
<dbReference type="InterPro" id="IPR020894">
    <property type="entry name" value="Cadherin_CS"/>
</dbReference>
<evidence type="ECO:0000259" key="24">
    <source>
        <dbReference type="PROSITE" id="PS50221"/>
    </source>
</evidence>
<dbReference type="SMART" id="SM00282">
    <property type="entry name" value="LamG"/>
    <property type="match status" value="2"/>
</dbReference>
<dbReference type="Gene3D" id="2.60.40.60">
    <property type="entry name" value="Cadherins"/>
    <property type="match status" value="9"/>
</dbReference>
<dbReference type="SMART" id="SM00179">
    <property type="entry name" value="EGF_CA"/>
    <property type="match status" value="4"/>
</dbReference>
<evidence type="ECO:0000256" key="13">
    <source>
        <dbReference type="ARBA" id="ARBA00023157"/>
    </source>
</evidence>
<feature type="domain" description="Cadherin" evidence="27">
    <location>
        <begin position="645"/>
        <end position="750"/>
    </location>
</feature>
<dbReference type="GO" id="GO:0005886">
    <property type="term" value="C:plasma membrane"/>
    <property type="evidence" value="ECO:0000318"/>
    <property type="project" value="GO_Central"/>
</dbReference>
<dbReference type="InterPro" id="IPR001791">
    <property type="entry name" value="Laminin_G"/>
</dbReference>
<feature type="domain" description="G-protein coupled receptors family 2 profile 2" evidence="26">
    <location>
        <begin position="2245"/>
        <end position="2484"/>
    </location>
</feature>
<evidence type="ECO:0000259" key="25">
    <source>
        <dbReference type="PROSITE" id="PS50227"/>
    </source>
</evidence>
<dbReference type="Gene3D" id="2.60.220.50">
    <property type="match status" value="1"/>
</dbReference>
<feature type="domain" description="Cadherin" evidence="27">
    <location>
        <begin position="123"/>
        <end position="227"/>
    </location>
</feature>
<dbReference type="SMART" id="SM00181">
    <property type="entry name" value="EGF"/>
    <property type="match status" value="6"/>
</dbReference>
<feature type="domain" description="GAIN-B" evidence="24">
    <location>
        <begin position="2066"/>
        <end position="2238"/>
    </location>
</feature>
<keyword evidence="4" id="KW-0217">Developmental protein</keyword>
<feature type="transmembrane region" description="Helical" evidence="21">
    <location>
        <begin position="2462"/>
        <end position="2483"/>
    </location>
</feature>
<dbReference type="Pfam" id="PF02210">
    <property type="entry name" value="Laminin_G_2"/>
    <property type="match status" value="2"/>
</dbReference>
<evidence type="ECO:0000259" key="23">
    <source>
        <dbReference type="PROSITE" id="PS50026"/>
    </source>
</evidence>
<dbReference type="SMART" id="SM00303">
    <property type="entry name" value="GPS"/>
    <property type="match status" value="1"/>
</dbReference>
<comment type="subcellular location">
    <subcellularLocation>
        <location evidence="2">Cell membrane</location>
        <topology evidence="2">Multi-pass membrane protein</topology>
    </subcellularLocation>
</comment>
<dbReference type="Pfam" id="PF16489">
    <property type="entry name" value="GAIN"/>
    <property type="match status" value="1"/>
</dbReference>
<dbReference type="PROSITE" id="PS50261">
    <property type="entry name" value="G_PROTEIN_RECEP_F2_4"/>
    <property type="match status" value="1"/>
</dbReference>
<dbReference type="Gene3D" id="2.60.120.200">
    <property type="match status" value="2"/>
</dbReference>
<protein>
    <submittedName>
        <fullName evidence="28">Uncharacterized protein</fullName>
    </submittedName>
</protein>
<dbReference type="Pfam" id="PF01825">
    <property type="entry name" value="GPS"/>
    <property type="match status" value="1"/>
</dbReference>
<feature type="transmembrane region" description="Helical" evidence="21">
    <location>
        <begin position="2349"/>
        <end position="2369"/>
    </location>
</feature>
<sequence>RGGRRRRGTSDYVYFQVPNRSVRISENLPAGSPVTTMRAYARNEVATQNVVYRLEPRQNRHSLELFRIDPHTGVITTNSSLDREDMSIHFFNVFAVRPDINQARGTLKVYVIDVNDNSPIFERPSGYNVAIRENQAIRTQIQTVKADDADSGKNGELTYSIVRSVPHTNAFAITQEGNLIVNGLIDREAHSQYLLTIAARDQGSPSRNSTVPVTVTIEDVNDNHPQFTRAQYNVRVYENARVNSIIANISATDADSGMNGLVSYVLYSGRRTFRINPQTGEISLIARLDYEVTKRYQLRVRATDNGRPALSNTSGLVNVQVLDINDNTPHFISSPYNKVVLESAPVGSKILQVEAEDGDALRSSSRIAYTILNRGSPVPFRIDLQNGTIQLSQKLDHERQGSYTFTVQASDHGSPRRTATTQVTINVRDVNDNAPYFTSNSYQKRVAEDMALKSPIINIEARDPDTDATISISYRIIAGNQDRKFSIISRNGIGKISLAKALDYNEQRHYRLTVEASDGSLKNTTFVYINVTDTNSHTPIFEPNYYPVTLPENVPIGHLVVQVHAVDGDIGDNARITYCFSDAVSNFQINSNNGEIRTRQKLDFDNLSKIMLGVIARDNGIPPEEDRAVVEISLTDINDNAPVFQQTKYQGEVSEDSRVSQRVLTIHATDRDSSNNGEIRYTFEGGNNGNGYFSVDPHSGDIRTALPLDREHIDKYDLVAFAVDQGTPKLSSSVAITINILDVDDNPPTFKNDTLYFKVKEDVDIGHVVARIKATDPDQTTSDIIYDIGHDPEVLRYWKLNPDTGELATVDVLDYERKRNYTFIVSALSNELVSQATVHILVQDCNDNNPVLSDFEIVFNNYRTRLSDSFPVGVIGEVPAYDPDVSDTLTYRFLSGNDGKLLLLQHNTGEIGLNKTALDSNRQFSTRMRIEVSDGLHRTPAWCTLRVTGITDEMLSHSITVRVLHMNAYSFLSPLMYSFIDGLANILNTTSKNVFVFNVQNDTDVKHEILNVSFSAKKERGEFFTSKYLQDQVYLNRQRLSELTTRNVLPFDDNICLREPCQNYKRCSSVLTFDSTAPFVSSRLMIFRPIYPVYKLKCECPIGFTNDIKCADEINMCYSSPCVNNGKCLSREGGFTCICREGFAAENPGERCEINMKQGRCIDYIGVCRNGGQCVDGPGSDEFHCVCAHPNHSTATCELRSREFNHGSFLMMQGITNQWHFTLSISFSTTQENGLLFYNGRLNHEHDFIVLELVNGQVQLNFSTGQNWDVVQPFVDGGLNDGTWHTAKVEYYNERKPGPLPTGIRSRYGPSHNKVAILTIDPDICDPMVAQQWNETYGTYSCSKQVKQMGQKSSLDLTSPLFIGGVPDLPEDFQVRSKSFTGCIRDLYLDGKILDLDKFITKNGSLIGCPSTETKCRPNSCYNGGTCTSTWEDTHCDCKDEFTGKKCQHQSELFMQLLGVGCVEFTQKNRLLPFKLPWRVQVDFRTRDLNAIILHVATAGIQMDLKIENGYLWYVVQSHVPIRLGISNAPINDGEWHHVTADWIDSGSQRVFVKLNLDYNAHQANVTSSSASLRQMSISRVMIGGKYLSGRTISPYKGCVKGLKLGPPNTMYPISDSSLRPHGGATHRQGCRVTDACRTHSCPRNSVCVSTWGDYECRCNTGYIGQHCTSVCSLNLCQNGGICRNNISATYGYSCVCPPGFRGPSCTDRYTTECPKGWYGTEGTCAPCKCSIQDNFDEACDKISGECICMSNHYFVSATGKCEPCGCYRPGSVGLSCTEDTGKCHCVSGVSGRQCNLCISHLAEITNDGCEVLYAGKCPRSFIGDVLWPRTDFGKQSPVKCPPGSKGIAYRMCDTVQGWLKPDFSGCVSDAYYSFGVIVEDLENNVTEMSSPKAIELASELSVATKSTNKLYKKDAINSFQIVQELLTHQSKQKDFGLAVAADSAFTDHVAEASSALLSNNSLHFWSSNSDEKHDSANPLSAPVFIKAWEGYTSTLLQNLHKIFYDSTVVTTDNINMSLYSVDRDISLFGEYIQVLRFFISFSLKLVLKHTIIFSHTSFYPGYSYPLIEGRAENEVSVKLPKYLFSTVNPFNITSQKVKTWNSTYLVLAVGVVTYNNLNKILPHTFEDDRTFRIPKKPSINSMIVSIQVYSSKLDHKPDDGMVTKLLEPVKIGFKLINAEAIEPQCVFWNFTTKSSPSSTGGWSQRGCTRSFSNKTHVTCDCYHLTTFAVVTDEDVSSVTNQLEVRIPMIIGVVVSMVFLLISFLCSLLLPGVKSIRALINRNITGALFLTNLIYLVGVQQTSNLYWCMAVAILLQFLLISAFSWIFVDGVHLYRVLTERRDINHGQARIYYLIGWVLPAIITALSIGLDAKSYGNVNFCWISFDDVLIWSLAAQGPVLLCCVIFLILLCLSVNAFLTSKRTDMKREEILHDLRASFFVTPVIMGTWCLAIFAVNLNLTLHFYLFSLAVALEGGMIFFFHCFTNKEVRLAMTKYRENCSRKVDHNSTTQRLLQSHSPVTFDVEVSDSEASDSYGDTSSDSSISLDSSTDDETTQ</sequence>
<dbReference type="GO" id="GO:0005912">
    <property type="term" value="C:adherens junction"/>
    <property type="evidence" value="ECO:0000318"/>
    <property type="project" value="GO_Central"/>
</dbReference>
<dbReference type="PROSITE" id="PS01186">
    <property type="entry name" value="EGF_2"/>
    <property type="match status" value="2"/>
</dbReference>
<dbReference type="GO" id="GO:0044331">
    <property type="term" value="P:cell-cell adhesion mediated by cadherin"/>
    <property type="evidence" value="ECO:0000318"/>
    <property type="project" value="GO_Central"/>
</dbReference>
<dbReference type="Pfam" id="PF00002">
    <property type="entry name" value="7tm_2"/>
    <property type="match status" value="1"/>
</dbReference>
<dbReference type="InterPro" id="IPR057244">
    <property type="entry name" value="GAIN_B"/>
</dbReference>
<evidence type="ECO:0000256" key="21">
    <source>
        <dbReference type="SAM" id="Phobius"/>
    </source>
</evidence>
<dbReference type="InterPro" id="IPR032471">
    <property type="entry name" value="AGRL2-4_GAIN_subdom_A"/>
</dbReference>
<evidence type="ECO:0000256" key="15">
    <source>
        <dbReference type="ARBA" id="ARBA00023180"/>
    </source>
</evidence>
<feature type="domain" description="EGF-like" evidence="23">
    <location>
        <begin position="1633"/>
        <end position="1666"/>
    </location>
</feature>
<dbReference type="SMART" id="SM00008">
    <property type="entry name" value="HormR"/>
    <property type="match status" value="1"/>
</dbReference>
<evidence type="ECO:0000256" key="16">
    <source>
        <dbReference type="ARBA" id="ARBA00023224"/>
    </source>
</evidence>
<keyword evidence="10 21" id="KW-1133">Transmembrane helix</keyword>
<evidence type="ECO:0000256" key="7">
    <source>
        <dbReference type="ARBA" id="ARBA00022692"/>
    </source>
</evidence>
<feature type="domain" description="Cadherin" evidence="27">
    <location>
        <begin position="438"/>
        <end position="541"/>
    </location>
</feature>
<keyword evidence="17" id="KW-0424">Laminin EGF-like domain</keyword>
<keyword evidence="9 18" id="KW-0106">Calcium</keyword>
<reference evidence="28" key="3">
    <citation type="submission" date="2025-08" db="UniProtKB">
        <authorList>
            <consortium name="Ensembl"/>
        </authorList>
    </citation>
    <scope>IDENTIFICATION</scope>
</reference>
<evidence type="ECO:0000256" key="6">
    <source>
        <dbReference type="ARBA" id="ARBA00022536"/>
    </source>
</evidence>
<dbReference type="SUPFAM" id="SSF57196">
    <property type="entry name" value="EGF/Laminin"/>
    <property type="match status" value="3"/>
</dbReference>
<dbReference type="PANTHER" id="PTHR24026:SF51">
    <property type="entry name" value="PROTOCADHERIN-LIKE WING POLARITY PROTEIN STAN"/>
    <property type="match status" value="1"/>
</dbReference>
<evidence type="ECO:0000256" key="20">
    <source>
        <dbReference type="SAM" id="MobiDB-lite"/>
    </source>
</evidence>
<feature type="domain" description="EGF-like" evidence="23">
    <location>
        <begin position="1669"/>
        <end position="1707"/>
    </location>
</feature>
<evidence type="ECO:0000256" key="8">
    <source>
        <dbReference type="ARBA" id="ARBA00022737"/>
    </source>
</evidence>
<dbReference type="InterPro" id="IPR013320">
    <property type="entry name" value="ConA-like_dom_sf"/>
</dbReference>
<dbReference type="OMA" id="TEVYTVI"/>
<keyword evidence="14" id="KW-0675">Receptor</keyword>
<feature type="disulfide bond" evidence="19">
    <location>
        <begin position="1168"/>
        <end position="1185"/>
    </location>
</feature>
<dbReference type="FunFam" id="4.10.1240.10:FF:000021">
    <property type="entry name" value="Cadherin EGF LAG seven-pass G-type receptor"/>
    <property type="match status" value="1"/>
</dbReference>
<feature type="transmembrane region" description="Helical" evidence="21">
    <location>
        <begin position="2389"/>
        <end position="2417"/>
    </location>
</feature>
<dbReference type="PROSITE" id="PS50025">
    <property type="entry name" value="LAM_G_DOMAIN"/>
    <property type="match status" value="2"/>
</dbReference>
<feature type="domain" description="Laminin G" evidence="22">
    <location>
        <begin position="1199"/>
        <end position="1409"/>
    </location>
</feature>
<dbReference type="GO" id="GO:0004930">
    <property type="term" value="F:G protein-coupled receptor activity"/>
    <property type="evidence" value="ECO:0007669"/>
    <property type="project" value="UniProtKB-KW"/>
</dbReference>